<dbReference type="SUPFAM" id="SSF56300">
    <property type="entry name" value="Metallo-dependent phosphatases"/>
    <property type="match status" value="1"/>
</dbReference>
<dbReference type="PANTHER" id="PTHR43143">
    <property type="entry name" value="METALLOPHOSPHOESTERASE, CALCINEURIN SUPERFAMILY"/>
    <property type="match status" value="1"/>
</dbReference>
<dbReference type="CDD" id="cd00838">
    <property type="entry name" value="MPP_superfamily"/>
    <property type="match status" value="1"/>
</dbReference>
<name>A0A512B8T3_9BACT</name>
<dbReference type="PANTHER" id="PTHR43143:SF1">
    <property type="entry name" value="SERINE_THREONINE-PROTEIN PHOSPHATASE CPPED1"/>
    <property type="match status" value="1"/>
</dbReference>
<dbReference type="AlphaFoldDB" id="A0A512B8T3"/>
<dbReference type="InterPro" id="IPR051918">
    <property type="entry name" value="STPP_CPPED1"/>
</dbReference>
<dbReference type="Proteomes" id="UP000321513">
    <property type="component" value="Unassembled WGS sequence"/>
</dbReference>
<organism evidence="2 3">
    <name type="scientific">Segetibacter aerophilus</name>
    <dbReference type="NCBI Taxonomy" id="670293"/>
    <lineage>
        <taxon>Bacteria</taxon>
        <taxon>Pseudomonadati</taxon>
        <taxon>Bacteroidota</taxon>
        <taxon>Chitinophagia</taxon>
        <taxon>Chitinophagales</taxon>
        <taxon>Chitinophagaceae</taxon>
        <taxon>Segetibacter</taxon>
    </lineage>
</organism>
<dbReference type="OrthoDB" id="933179at2"/>
<feature type="domain" description="Calcineurin-like phosphoesterase" evidence="1">
    <location>
        <begin position="17"/>
        <end position="215"/>
    </location>
</feature>
<accession>A0A512B8T3</accession>
<gene>
    <name evidence="2" type="ORF">SAE01_08560</name>
</gene>
<dbReference type="InterPro" id="IPR029052">
    <property type="entry name" value="Metallo-depent_PP-like"/>
</dbReference>
<protein>
    <recommendedName>
        <fullName evidence="1">Calcineurin-like phosphoesterase domain-containing protein</fullName>
    </recommendedName>
</protein>
<dbReference type="InterPro" id="IPR004843">
    <property type="entry name" value="Calcineurin-like_PHP"/>
</dbReference>
<comment type="caution">
    <text evidence="2">The sequence shown here is derived from an EMBL/GenBank/DDBJ whole genome shotgun (WGS) entry which is preliminary data.</text>
</comment>
<dbReference type="Pfam" id="PF00149">
    <property type="entry name" value="Metallophos"/>
    <property type="match status" value="1"/>
</dbReference>
<dbReference type="Gene3D" id="3.60.21.10">
    <property type="match status" value="1"/>
</dbReference>
<keyword evidence="3" id="KW-1185">Reference proteome</keyword>
<evidence type="ECO:0000313" key="3">
    <source>
        <dbReference type="Proteomes" id="UP000321513"/>
    </source>
</evidence>
<sequence>MSIWAQETDTANVSKEIVFASDTQAPMWIETLVLRSNNNRAATKNIFNNMVTRNPAAVYLLGDVVSLGSSNRQWKPMDAYLKRLRSKGIKVNAALGNHEVLGQSGKGQKKFQVRFPKHNKTGSLDITDSVAVILLNSNFNSLTTAEDADQMGWYKQTLEKLDEDPSIRFIITGCHHSPYTNSKIVSSSISVREKFVPFFMQSRKSRLFLSGHSHNFEHFQQQGKDFFVIGGGGGLHQPLKQGQGLLADLSANYKPLFHYLSVQREGDKLKLISIRLTPDFKGFEEGATFEINGAINTLAAISTTPTHRTTSIGF</sequence>
<reference evidence="2 3" key="1">
    <citation type="submission" date="2019-07" db="EMBL/GenBank/DDBJ databases">
        <title>Whole genome shotgun sequence of Segetibacter aerophilus NBRC 106135.</title>
        <authorList>
            <person name="Hosoyama A."/>
            <person name="Uohara A."/>
            <person name="Ohji S."/>
            <person name="Ichikawa N."/>
        </authorList>
    </citation>
    <scope>NUCLEOTIDE SEQUENCE [LARGE SCALE GENOMIC DNA]</scope>
    <source>
        <strain evidence="2 3">NBRC 106135</strain>
    </source>
</reference>
<evidence type="ECO:0000313" key="2">
    <source>
        <dbReference type="EMBL" id="GEO08360.1"/>
    </source>
</evidence>
<evidence type="ECO:0000259" key="1">
    <source>
        <dbReference type="Pfam" id="PF00149"/>
    </source>
</evidence>
<dbReference type="GO" id="GO:0016787">
    <property type="term" value="F:hydrolase activity"/>
    <property type="evidence" value="ECO:0007669"/>
    <property type="project" value="InterPro"/>
</dbReference>
<proteinExistence type="predicted"/>
<dbReference type="EMBL" id="BJYT01000002">
    <property type="protein sequence ID" value="GEO08360.1"/>
    <property type="molecule type" value="Genomic_DNA"/>
</dbReference>